<reference evidence="2" key="5">
    <citation type="journal article" date="2021" name="G3 (Bethesda)">
        <title>Aegilops tauschii genome assembly Aet v5.0 features greater sequence contiguity and improved annotation.</title>
        <authorList>
            <person name="Wang L."/>
            <person name="Zhu T."/>
            <person name="Rodriguez J.C."/>
            <person name="Deal K.R."/>
            <person name="Dubcovsky J."/>
            <person name="McGuire P.E."/>
            <person name="Lux T."/>
            <person name="Spannagl M."/>
            <person name="Mayer K.F.X."/>
            <person name="Baldrich P."/>
            <person name="Meyers B.C."/>
            <person name="Huo N."/>
            <person name="Gu Y.Q."/>
            <person name="Zhou H."/>
            <person name="Devos K.M."/>
            <person name="Bennetzen J.L."/>
            <person name="Unver T."/>
            <person name="Budak H."/>
            <person name="Gulick P.J."/>
            <person name="Galiba G."/>
            <person name="Kalapos B."/>
            <person name="Nelson D.R."/>
            <person name="Li P."/>
            <person name="You F.M."/>
            <person name="Luo M.C."/>
            <person name="Dvorak J."/>
        </authorList>
    </citation>
    <scope>NUCLEOTIDE SEQUENCE [LARGE SCALE GENOMIC DNA]</scope>
    <source>
        <strain evidence="2">cv. AL8/78</strain>
    </source>
</reference>
<sequence length="125" mass="14745">MTRDNLRKRHIIKPLDCVFCSEHETKSHLFFECVVAKNVWPFIADHFKIQIGTDFESVARFWVSNKKNSALNMVSSAVLWCLWKYRNSIIFNNTIWTSISQVWRLILRTLKFWVILAPKSGSARL</sequence>
<reference evidence="2" key="3">
    <citation type="journal article" date="2017" name="Nature">
        <title>Genome sequence of the progenitor of the wheat D genome Aegilops tauschii.</title>
        <authorList>
            <person name="Luo M.C."/>
            <person name="Gu Y.Q."/>
            <person name="Puiu D."/>
            <person name="Wang H."/>
            <person name="Twardziok S.O."/>
            <person name="Deal K.R."/>
            <person name="Huo N."/>
            <person name="Zhu T."/>
            <person name="Wang L."/>
            <person name="Wang Y."/>
            <person name="McGuire P.E."/>
            <person name="Liu S."/>
            <person name="Long H."/>
            <person name="Ramasamy R.K."/>
            <person name="Rodriguez J.C."/>
            <person name="Van S.L."/>
            <person name="Yuan L."/>
            <person name="Wang Z."/>
            <person name="Xia Z."/>
            <person name="Xiao L."/>
            <person name="Anderson O.D."/>
            <person name="Ouyang S."/>
            <person name="Liang Y."/>
            <person name="Zimin A.V."/>
            <person name="Pertea G."/>
            <person name="Qi P."/>
            <person name="Bennetzen J.L."/>
            <person name="Dai X."/>
            <person name="Dawson M.W."/>
            <person name="Muller H.G."/>
            <person name="Kugler K."/>
            <person name="Rivarola-Duarte L."/>
            <person name="Spannagl M."/>
            <person name="Mayer K.F.X."/>
            <person name="Lu F.H."/>
            <person name="Bevan M.W."/>
            <person name="Leroy P."/>
            <person name="Li P."/>
            <person name="You F.M."/>
            <person name="Sun Q."/>
            <person name="Liu Z."/>
            <person name="Lyons E."/>
            <person name="Wicker T."/>
            <person name="Salzberg S.L."/>
            <person name="Devos K.M."/>
            <person name="Dvorak J."/>
        </authorList>
    </citation>
    <scope>NUCLEOTIDE SEQUENCE [LARGE SCALE GENOMIC DNA]</scope>
    <source>
        <strain evidence="2">cv. AL8/78</strain>
    </source>
</reference>
<dbReference type="InterPro" id="IPR026960">
    <property type="entry name" value="RVT-Znf"/>
</dbReference>
<dbReference type="STRING" id="200361.A0A453CP96"/>
<organism evidence="2 3">
    <name type="scientific">Aegilops tauschii subsp. strangulata</name>
    <name type="common">Goatgrass</name>
    <dbReference type="NCBI Taxonomy" id="200361"/>
    <lineage>
        <taxon>Eukaryota</taxon>
        <taxon>Viridiplantae</taxon>
        <taxon>Streptophyta</taxon>
        <taxon>Embryophyta</taxon>
        <taxon>Tracheophyta</taxon>
        <taxon>Spermatophyta</taxon>
        <taxon>Magnoliopsida</taxon>
        <taxon>Liliopsida</taxon>
        <taxon>Poales</taxon>
        <taxon>Poaceae</taxon>
        <taxon>BOP clade</taxon>
        <taxon>Pooideae</taxon>
        <taxon>Triticodae</taxon>
        <taxon>Triticeae</taxon>
        <taxon>Triticinae</taxon>
        <taxon>Aegilops</taxon>
    </lineage>
</organism>
<proteinExistence type="predicted"/>
<dbReference type="Proteomes" id="UP000015105">
    <property type="component" value="Chromosome 2D"/>
</dbReference>
<reference evidence="3" key="1">
    <citation type="journal article" date="2014" name="Science">
        <title>Ancient hybridizations among the ancestral genomes of bread wheat.</title>
        <authorList>
            <consortium name="International Wheat Genome Sequencing Consortium,"/>
            <person name="Marcussen T."/>
            <person name="Sandve S.R."/>
            <person name="Heier L."/>
            <person name="Spannagl M."/>
            <person name="Pfeifer M."/>
            <person name="Jakobsen K.S."/>
            <person name="Wulff B.B."/>
            <person name="Steuernagel B."/>
            <person name="Mayer K.F."/>
            <person name="Olsen O.A."/>
        </authorList>
    </citation>
    <scope>NUCLEOTIDE SEQUENCE [LARGE SCALE GENOMIC DNA]</scope>
    <source>
        <strain evidence="3">cv. AL8/78</strain>
    </source>
</reference>
<evidence type="ECO:0000313" key="3">
    <source>
        <dbReference type="Proteomes" id="UP000015105"/>
    </source>
</evidence>
<feature type="domain" description="Reverse transcriptase zinc-binding" evidence="1">
    <location>
        <begin position="2"/>
        <end position="40"/>
    </location>
</feature>
<reference evidence="3" key="2">
    <citation type="journal article" date="2017" name="Nat. Plants">
        <title>The Aegilops tauschii genome reveals multiple impacts of transposons.</title>
        <authorList>
            <person name="Zhao G."/>
            <person name="Zou C."/>
            <person name="Li K."/>
            <person name="Wang K."/>
            <person name="Li T."/>
            <person name="Gao L."/>
            <person name="Zhang X."/>
            <person name="Wang H."/>
            <person name="Yang Z."/>
            <person name="Liu X."/>
            <person name="Jiang W."/>
            <person name="Mao L."/>
            <person name="Kong X."/>
            <person name="Jiao Y."/>
            <person name="Jia J."/>
        </authorList>
    </citation>
    <scope>NUCLEOTIDE SEQUENCE [LARGE SCALE GENOMIC DNA]</scope>
    <source>
        <strain evidence="3">cv. AL8/78</strain>
    </source>
</reference>
<keyword evidence="3" id="KW-1185">Reference proteome</keyword>
<dbReference type="Gramene" id="AET2Gv20911200.1">
    <property type="protein sequence ID" value="AET2Gv20911200.1"/>
    <property type="gene ID" value="AET2Gv20911200"/>
</dbReference>
<dbReference type="AlphaFoldDB" id="A0A453CP96"/>
<evidence type="ECO:0000259" key="1">
    <source>
        <dbReference type="Pfam" id="PF13966"/>
    </source>
</evidence>
<reference evidence="2" key="4">
    <citation type="submission" date="2019-03" db="UniProtKB">
        <authorList>
            <consortium name="EnsemblPlants"/>
        </authorList>
    </citation>
    <scope>IDENTIFICATION</scope>
</reference>
<dbReference type="Pfam" id="PF13966">
    <property type="entry name" value="zf-RVT"/>
    <property type="match status" value="1"/>
</dbReference>
<name>A0A453CP96_AEGTS</name>
<protein>
    <recommendedName>
        <fullName evidence="1">Reverse transcriptase zinc-binding domain-containing protein</fullName>
    </recommendedName>
</protein>
<evidence type="ECO:0000313" key="2">
    <source>
        <dbReference type="EnsemblPlants" id="AET2Gv20911200.1"/>
    </source>
</evidence>
<dbReference type="EnsemblPlants" id="AET2Gv20911200.1">
    <property type="protein sequence ID" value="AET2Gv20911200.1"/>
    <property type="gene ID" value="AET2Gv20911200"/>
</dbReference>
<accession>A0A453CP96</accession>